<sequence>MIMKKIQCLSIFVAVLLPVTAFTIDDNPLLGKWEHSGKSQGQPFNLMAIFRANGTYDGFINKKEFVSGVYHMNHDTLYIADATCNDKYNGTYKMEFFGKLDSLKFHVIQDTCVGRRQATGGKVFKKLVTSGK</sequence>
<evidence type="ECO:0000313" key="3">
    <source>
        <dbReference type="Proteomes" id="UP000198942"/>
    </source>
</evidence>
<organism evidence="2 3">
    <name type="scientific">Mucilaginibacter gossypiicola</name>
    <dbReference type="NCBI Taxonomy" id="551995"/>
    <lineage>
        <taxon>Bacteria</taxon>
        <taxon>Pseudomonadati</taxon>
        <taxon>Bacteroidota</taxon>
        <taxon>Sphingobacteriia</taxon>
        <taxon>Sphingobacteriales</taxon>
        <taxon>Sphingobacteriaceae</taxon>
        <taxon>Mucilaginibacter</taxon>
    </lineage>
</organism>
<name>A0A1H8U6C6_9SPHI</name>
<keyword evidence="1" id="KW-0732">Signal</keyword>
<dbReference type="EMBL" id="FOCL01000018">
    <property type="protein sequence ID" value="SEO98711.1"/>
    <property type="molecule type" value="Genomic_DNA"/>
</dbReference>
<proteinExistence type="predicted"/>
<gene>
    <name evidence="2" type="ORF">SAMN05192574_11842</name>
</gene>
<evidence type="ECO:0008006" key="4">
    <source>
        <dbReference type="Google" id="ProtNLM"/>
    </source>
</evidence>
<dbReference type="AlphaFoldDB" id="A0A1H8U6C6"/>
<evidence type="ECO:0000256" key="1">
    <source>
        <dbReference type="SAM" id="SignalP"/>
    </source>
</evidence>
<keyword evidence="3" id="KW-1185">Reference proteome</keyword>
<dbReference type="STRING" id="551995.SAMN05192574_11842"/>
<reference evidence="3" key="1">
    <citation type="submission" date="2016-10" db="EMBL/GenBank/DDBJ databases">
        <authorList>
            <person name="Varghese N."/>
            <person name="Submissions S."/>
        </authorList>
    </citation>
    <scope>NUCLEOTIDE SEQUENCE [LARGE SCALE GENOMIC DNA]</scope>
    <source>
        <strain evidence="3">Gh-48</strain>
    </source>
</reference>
<feature type="signal peptide" evidence="1">
    <location>
        <begin position="1"/>
        <end position="23"/>
    </location>
</feature>
<accession>A0A1H8U6C6</accession>
<dbReference type="Proteomes" id="UP000198942">
    <property type="component" value="Unassembled WGS sequence"/>
</dbReference>
<protein>
    <recommendedName>
        <fullName evidence="4">DUF2147 domain-containing protein</fullName>
    </recommendedName>
</protein>
<feature type="chain" id="PRO_5011726425" description="DUF2147 domain-containing protein" evidence="1">
    <location>
        <begin position="24"/>
        <end position="132"/>
    </location>
</feature>
<evidence type="ECO:0000313" key="2">
    <source>
        <dbReference type="EMBL" id="SEO98711.1"/>
    </source>
</evidence>